<dbReference type="InterPro" id="IPR008183">
    <property type="entry name" value="Aldose_1/G6P_1-epimerase"/>
</dbReference>
<dbReference type="InterPro" id="IPR014718">
    <property type="entry name" value="GH-type_carb-bd"/>
</dbReference>
<organism evidence="1 2">
    <name type="scientific">Rossellomorea pakistanensis</name>
    <dbReference type="NCBI Taxonomy" id="992288"/>
    <lineage>
        <taxon>Bacteria</taxon>
        <taxon>Bacillati</taxon>
        <taxon>Bacillota</taxon>
        <taxon>Bacilli</taxon>
        <taxon>Bacillales</taxon>
        <taxon>Bacillaceae</taxon>
        <taxon>Rossellomorea</taxon>
    </lineage>
</organism>
<evidence type="ECO:0000313" key="1">
    <source>
        <dbReference type="EMBL" id="MBM7583484.1"/>
    </source>
</evidence>
<dbReference type="SUPFAM" id="SSF74650">
    <property type="entry name" value="Galactose mutarotase-like"/>
    <property type="match status" value="1"/>
</dbReference>
<protein>
    <submittedName>
        <fullName evidence="1">Galactose mutarotase-like enzyme</fullName>
    </submittedName>
</protein>
<keyword evidence="2" id="KW-1185">Reference proteome</keyword>
<sequence>MIHSTSYKASIFKGLNSITLENDHIRCIILPSYGGKMVSFYDKKAEYEWLFQSKQDTLTIPPYGADFSKYDSSGFDEMFPGIDKGPHPNSFMMIPDHGEVWTLPWCLKEVEGGIQLDVKSPNFPYSLTKTLKITESGVNINYEALNLSDERFPFIWTPHALLNLNSETRIELPGSLKQVINVEKDTKHLGEWGMHHTYPHTKSMSTGERIDLSKLEPKEAATVEKFYFTERLHEGWCSLVQPEVKRKLTYTFPVEKVPFLGVWKTRGGYRGEYNVALEPCTGVYDDVYLAEKIGKASSIPANDSYNWFLKIDVSDVN</sequence>
<dbReference type="InterPro" id="IPR011013">
    <property type="entry name" value="Gal_mutarotase_sf_dom"/>
</dbReference>
<proteinExistence type="predicted"/>
<dbReference type="Gene3D" id="2.70.98.10">
    <property type="match status" value="1"/>
</dbReference>
<name>A0ABS2N6N9_9BACI</name>
<accession>A0ABS2N6N9</accession>
<dbReference type="Proteomes" id="UP001646157">
    <property type="component" value="Unassembled WGS sequence"/>
</dbReference>
<dbReference type="EMBL" id="JAFBDZ010000001">
    <property type="protein sequence ID" value="MBM7583484.1"/>
    <property type="molecule type" value="Genomic_DNA"/>
</dbReference>
<dbReference type="Pfam" id="PF01263">
    <property type="entry name" value="Aldose_epim"/>
    <property type="match status" value="1"/>
</dbReference>
<gene>
    <name evidence="1" type="ORF">JOC86_000021</name>
</gene>
<reference evidence="1 2" key="1">
    <citation type="submission" date="2021-01" db="EMBL/GenBank/DDBJ databases">
        <title>Genomic Encyclopedia of Type Strains, Phase IV (KMG-IV): sequencing the most valuable type-strain genomes for metagenomic binning, comparative biology and taxonomic classification.</title>
        <authorList>
            <person name="Goeker M."/>
        </authorList>
    </citation>
    <scope>NUCLEOTIDE SEQUENCE [LARGE SCALE GENOMIC DNA]</scope>
    <source>
        <strain evidence="1 2">DSM 24834</strain>
    </source>
</reference>
<dbReference type="RefSeq" id="WP_205167765.1">
    <property type="nucleotide sequence ID" value="NZ_JAFBDZ010000001.1"/>
</dbReference>
<evidence type="ECO:0000313" key="2">
    <source>
        <dbReference type="Proteomes" id="UP001646157"/>
    </source>
</evidence>
<comment type="caution">
    <text evidence="1">The sequence shown here is derived from an EMBL/GenBank/DDBJ whole genome shotgun (WGS) entry which is preliminary data.</text>
</comment>